<sequence length="113" mass="12745">MTATDQEKLEQLDEACMKAWASQKLVFSISQIFHNDDEITPRLQEALGQLFRENPRGHMHVFPFTAANGLVIECRISPSDEEVQAPVKELRRALFPDGLPKTLYDSCVKTTPG</sequence>
<organism evidence="1 2">
    <name type="scientific">Delftia deserti</name>
    <dbReference type="NCBI Taxonomy" id="1651218"/>
    <lineage>
        <taxon>Bacteria</taxon>
        <taxon>Pseudomonadati</taxon>
        <taxon>Pseudomonadota</taxon>
        <taxon>Betaproteobacteria</taxon>
        <taxon>Burkholderiales</taxon>
        <taxon>Comamonadaceae</taxon>
        <taxon>Delftia</taxon>
    </lineage>
</organism>
<evidence type="ECO:0000313" key="2">
    <source>
        <dbReference type="Proteomes" id="UP001597287"/>
    </source>
</evidence>
<evidence type="ECO:0000313" key="1">
    <source>
        <dbReference type="EMBL" id="MFD2321820.1"/>
    </source>
</evidence>
<gene>
    <name evidence="1" type="ORF">ACFSPV_24375</name>
</gene>
<keyword evidence="2" id="KW-1185">Reference proteome</keyword>
<comment type="caution">
    <text evidence="1">The sequence shown here is derived from an EMBL/GenBank/DDBJ whole genome shotgun (WGS) entry which is preliminary data.</text>
</comment>
<dbReference type="EMBL" id="JBHUIG010000030">
    <property type="protein sequence ID" value="MFD2321820.1"/>
    <property type="molecule type" value="Genomic_DNA"/>
</dbReference>
<name>A0ABW5EUU7_9BURK</name>
<protein>
    <submittedName>
        <fullName evidence="1">Uncharacterized protein</fullName>
    </submittedName>
</protein>
<dbReference type="Proteomes" id="UP001597287">
    <property type="component" value="Unassembled WGS sequence"/>
</dbReference>
<accession>A0ABW5EUU7</accession>
<proteinExistence type="predicted"/>
<dbReference type="RefSeq" id="WP_380104871.1">
    <property type="nucleotide sequence ID" value="NZ_JBHSIH010000001.1"/>
</dbReference>
<reference evidence="2" key="1">
    <citation type="journal article" date="2019" name="Int. J. Syst. Evol. Microbiol.">
        <title>The Global Catalogue of Microorganisms (GCM) 10K type strain sequencing project: providing services to taxonomists for standard genome sequencing and annotation.</title>
        <authorList>
            <consortium name="The Broad Institute Genomics Platform"/>
            <consortium name="The Broad Institute Genome Sequencing Center for Infectious Disease"/>
            <person name="Wu L."/>
            <person name="Ma J."/>
        </authorList>
    </citation>
    <scope>NUCLEOTIDE SEQUENCE [LARGE SCALE GENOMIC DNA]</scope>
    <source>
        <strain evidence="2">CCUG 62793</strain>
    </source>
</reference>